<feature type="chain" id="PRO_5040918449" evidence="2">
    <location>
        <begin position="27"/>
        <end position="773"/>
    </location>
</feature>
<proteinExistence type="predicted"/>
<reference evidence="4" key="1">
    <citation type="submission" date="2022-10" db="EMBL/GenBank/DDBJ databases">
        <title>Comparative genomic analysis of Cohnella hashimotonis sp. nov., isolated from the International Space Station.</title>
        <authorList>
            <person name="Simpson A."/>
            <person name="Venkateswaran K."/>
        </authorList>
    </citation>
    <scope>NUCLEOTIDE SEQUENCE</scope>
    <source>
        <strain evidence="4">DSM 28161</strain>
    </source>
</reference>
<accession>A0A9X4QSF7</accession>
<dbReference type="InterPro" id="IPR001119">
    <property type="entry name" value="SLH_dom"/>
</dbReference>
<gene>
    <name evidence="4" type="ORF">OMP40_12290</name>
</gene>
<evidence type="ECO:0000256" key="2">
    <source>
        <dbReference type="SAM" id="SignalP"/>
    </source>
</evidence>
<keyword evidence="5" id="KW-1185">Reference proteome</keyword>
<feature type="compositionally biased region" description="Pro residues" evidence="1">
    <location>
        <begin position="396"/>
        <end position="430"/>
    </location>
</feature>
<dbReference type="RefSeq" id="WP_277531660.1">
    <property type="nucleotide sequence ID" value="NZ_JAPDIA010000003.1"/>
</dbReference>
<evidence type="ECO:0000259" key="3">
    <source>
        <dbReference type="PROSITE" id="PS51272"/>
    </source>
</evidence>
<feature type="domain" description="SLH" evidence="3">
    <location>
        <begin position="155"/>
        <end position="215"/>
    </location>
</feature>
<dbReference type="PROSITE" id="PS51272">
    <property type="entry name" value="SLH"/>
    <property type="match status" value="3"/>
</dbReference>
<feature type="domain" description="SLH" evidence="3">
    <location>
        <begin position="90"/>
        <end position="153"/>
    </location>
</feature>
<feature type="domain" description="SLH" evidence="3">
    <location>
        <begin position="25"/>
        <end position="88"/>
    </location>
</feature>
<evidence type="ECO:0000313" key="5">
    <source>
        <dbReference type="Proteomes" id="UP001153404"/>
    </source>
</evidence>
<comment type="caution">
    <text evidence="4">The sequence shown here is derived from an EMBL/GenBank/DDBJ whole genome shotgun (WGS) entry which is preliminary data.</text>
</comment>
<dbReference type="AlphaFoldDB" id="A0A9X4QSF7"/>
<protein>
    <submittedName>
        <fullName evidence="4">S-layer homology domain-containing protein</fullName>
    </submittedName>
</protein>
<dbReference type="EMBL" id="JAPDIA010000003">
    <property type="protein sequence ID" value="MDG0810041.1"/>
    <property type="molecule type" value="Genomic_DNA"/>
</dbReference>
<dbReference type="PANTHER" id="PTHR43308">
    <property type="entry name" value="OUTER MEMBRANE PROTEIN ALPHA-RELATED"/>
    <property type="match status" value="1"/>
</dbReference>
<keyword evidence="2" id="KW-0732">Signal</keyword>
<feature type="signal peptide" evidence="2">
    <location>
        <begin position="1"/>
        <end position="26"/>
    </location>
</feature>
<dbReference type="InterPro" id="IPR051465">
    <property type="entry name" value="Cell_Envelope_Struct_Comp"/>
</dbReference>
<feature type="compositionally biased region" description="Pro residues" evidence="1">
    <location>
        <begin position="438"/>
        <end position="462"/>
    </location>
</feature>
<dbReference type="Proteomes" id="UP001153404">
    <property type="component" value="Unassembled WGS sequence"/>
</dbReference>
<name>A0A9X4QSF7_9BACL</name>
<sequence>MAWGKGVRLSACALALSMLGTGWGSAASSAAGLQGHWAQDTLDAWVNKGWLAGAGSGGQQPDQPVTRAEFATLAVRAFGLQADGAGTGTGTGKYSDVRAGSWYAGAIYAAAGAGILSGYGDGTIRPSRSVTREEAAVVLAKLDGVAETGAAEPAFSDASELRSWSKASVASAVYAKLLGGYPDGTFRPARAMTRAEAVVALDKAWALRERTRTTVYDKAGVYGPAEGTQEIAGSVSIAAPGVTLRNTVVRGDLTIGAEVGEGDALLEGVTVDGKLNVAGGGEHSVHLTDAKLGQVVVNKLAGKLRLVLGGATFISQLDFRTQGLLVVPPGSSVGSLNAFAIIFVTGSGNIGNARLFVSGSSFEHPPGSVEREAGVLLQGETGATGGSASSGGPAPTATPSPSAEPSPSPSPSESPSPSPSPSAEPSPSPSPSAESSPSPLPSAEPSPSPSPSAEPSPSPTPGPVIDGIAEGQTYPATVTPRLGEGSDIASVTLTKDGELVADYELGGELSETGTYVLTATNAVGGETVIHFKLSADVKLEMTDYNYEEEYLTVNVTATNVGLNLINAVNGVELTLPGYDGDEMYVDYEHEMGRDNFTMRRIEGTDRFVGNFPEDPYSLPSGMGLHIVYSVWIGKSTVDRDLSFKAWVGHVSAPTEADALFKLAPTNMHVPYDFIKTIDDLSVDLLGENTGSQVRLSFTEPLGNDGLLLLVTTGNSVTVWEAKDLVWSADSVLVSNLAEGVEYQFELIVSAGYYRGRSNAVAYTPLSALPPPSE</sequence>
<feature type="region of interest" description="Disordered" evidence="1">
    <location>
        <begin position="380"/>
        <end position="469"/>
    </location>
</feature>
<dbReference type="Pfam" id="PF00395">
    <property type="entry name" value="SLH"/>
    <property type="match status" value="3"/>
</dbReference>
<organism evidence="4 5">
    <name type="scientific">Cohnella rhizosphaerae</name>
    <dbReference type="NCBI Taxonomy" id="1457232"/>
    <lineage>
        <taxon>Bacteria</taxon>
        <taxon>Bacillati</taxon>
        <taxon>Bacillota</taxon>
        <taxon>Bacilli</taxon>
        <taxon>Bacillales</taxon>
        <taxon>Paenibacillaceae</taxon>
        <taxon>Cohnella</taxon>
    </lineage>
</organism>
<evidence type="ECO:0000256" key="1">
    <source>
        <dbReference type="SAM" id="MobiDB-lite"/>
    </source>
</evidence>
<evidence type="ECO:0000313" key="4">
    <source>
        <dbReference type="EMBL" id="MDG0810041.1"/>
    </source>
</evidence>